<accession>A0A1B6D5U1</accession>
<dbReference type="GO" id="GO:0006139">
    <property type="term" value="P:nucleobase-containing compound metabolic process"/>
    <property type="evidence" value="ECO:0007669"/>
    <property type="project" value="InterPro"/>
</dbReference>
<proteinExistence type="predicted"/>
<protein>
    <submittedName>
        <fullName evidence="4">Uncharacterized protein</fullName>
    </submittedName>
</protein>
<dbReference type="SUPFAM" id="SSF52540">
    <property type="entry name" value="P-loop containing nucleoside triphosphate hydrolases"/>
    <property type="match status" value="1"/>
</dbReference>
<gene>
    <name evidence="4" type="ORF">g.34372</name>
</gene>
<dbReference type="InterPro" id="IPR000850">
    <property type="entry name" value="Adenylat/UMP-CMP_kin"/>
</dbReference>
<keyword evidence="3" id="KW-0418">Kinase</keyword>
<dbReference type="GO" id="GO:0005524">
    <property type="term" value="F:ATP binding"/>
    <property type="evidence" value="ECO:0007669"/>
    <property type="project" value="InterPro"/>
</dbReference>
<name>A0A1B6D5U1_9HEMI</name>
<sequence length="1710" mass="199816">MTILKKAVEIEELILIKMENPSLDSCIFYQTEIQNGISDEIDMLMDILEHKLKNETGSESTGVDKPVYSEIINCWKHYKALKRRFEIYGMLEFCNNNKLFRNVLINPNLLLDYIPLSLLIQKPSNTLKLYDKSDSIIKEGAFKKSIHFLNKLKSSDWEISDCQLAKTLAYVLQCFKSKADFCGWVVLNAPVNEKIWKFLESVNLAPNNIIYNEQDKDPNTISLVFYESQHCDVGENDLPLKEVILAKLEQKIMKYTKTWNDFKKCLGKYITDINITEININGNTKNNFLKRIVGIISSLKNGQPHLYTMLDALVYDPISEQHPLLKYSNKSDLEKPVDSSHIDFIYGDTHPYCPVALLKYGVYTEGHNEFKVFYKNKIYLFYCTEFMEDFLLHPEPFILRQPISLIPPKICVVGAVGCQGSKLAKKIAAKVDLCYLNFDNQLKTKVMGRNTHPIGVLYESRCAEVYPILSDPLNALESDKHRMNVLRSYVNCKENCTFSPKIILHKFVKPIWDQHPYKTQGLCYYRFPKMSSDLKTMIEEYCFPDCIVYLQSNEDAVLSIVDRVRKNWQLHRAIIKKGLCENDQIEIKLYMKYVKELFRMYLDEYENAQTQFDQESKKPLFNSSSYIPPGISSLIKVFDLKLEQIYDASMIIKALEKTKNDIMEYKFQPHVDGIELTEELNPLEDLYQLYKNETNEINQMKMIADVNNILWIEQNVSDFNVNNIDEKIQLLMQTRSKIVNRVENITPDRAQNLLNNGLFYLSRFGYCCPVKKFELQVDIPIANTQLSDAFPVIYRHYIYFLSSQEAVNTFTRDPEKYLNQSPILLLEPLKCSIIGPPESGKTVLANRLATEFGLHVVDIKSAINYLLNELSFTKTAQRFHCHLQKEGLLTDEMIIFAIESELNSPRSLCRGWVLDGFPTTKEHFYKMHEKGLSPFKVFSLQTSLVKCTENLKEKEDNYEWLDLDYFKKLYGNWEESREPDFDDAINNFWGNLYKLPVTREAYFTYQELKLHLFEALNEYLKYIHLVRKGLTAALSNVLVTQMEVADNFKNVFEMFCPGCLNYDNFKLYPKKQSFYFIRKNLIQHKHNIYWVCPTHFNKAIEDPIFCFKEDFDLSKDVCKRICLDVSLEQYNGTLEYEGNCIVCYCENSLGLKRGCKEFIVDYRDNFYCLCSYECLQKFTAKPSFYSKTIIEKWEYSPPQLSIKDLNIPLNDKLYLERNLMAAVNQSIISLAQDVPYIPGLSSQLSGCIILGYNLICSSIKNSLLKHNLLESYHHFINEQFKMKALINIVKAMPNPYHPNSVEIKHILNHLEEGKEEYLRGLLVLLNNKKKYFIKVINDIFIYSKVIVEFETNESFQTNWFILLNKIPKLFSEFVHIIDKVIHVLRERNNDEDVILEVRNEFLCSLFCNCLLSVSDENVELTNHLTHQLSLDEKALILDKLNPFLNFIKEIKQYSKSECIMKEFYYEKFCFTDHTLNENSKSSETDVKSHSKLLRDVHTKENYVDDLKISNIKYNYDPYMLQHSTDPRFPQLFSKYLTHVVFPEKIQHPLKPIAYRLTNLVNTVSNEKILDSNTVNLFKKLYKEKYEMCVCELIKNHVTNFNCTSKSTIDDLNITANGDTLKLENSKNVEEDKIKSILRKVNIEKQNESHKSEEIDQGIDATHVPKVPTSFKKFFMGYTFNIVCKTIQKHFPSVTQNDILSMYTNLFQNYT</sequence>
<reference evidence="4" key="1">
    <citation type="submission" date="2015-12" db="EMBL/GenBank/DDBJ databases">
        <title>De novo transcriptome assembly of four potential Pierce s Disease insect vectors from Arizona vineyards.</title>
        <authorList>
            <person name="Tassone E.E."/>
        </authorList>
    </citation>
    <scope>NUCLEOTIDE SEQUENCE</scope>
</reference>
<dbReference type="PANTHER" id="PTHR23359">
    <property type="entry name" value="NUCLEOTIDE KINASE"/>
    <property type="match status" value="1"/>
</dbReference>
<dbReference type="InterPro" id="IPR027417">
    <property type="entry name" value="P-loop_NTPase"/>
</dbReference>
<evidence type="ECO:0000256" key="2">
    <source>
        <dbReference type="ARBA" id="ARBA00022741"/>
    </source>
</evidence>
<keyword evidence="2" id="KW-0547">Nucleotide-binding</keyword>
<evidence type="ECO:0000313" key="4">
    <source>
        <dbReference type="EMBL" id="JAS21047.1"/>
    </source>
</evidence>
<evidence type="ECO:0000256" key="1">
    <source>
        <dbReference type="ARBA" id="ARBA00022679"/>
    </source>
</evidence>
<feature type="non-terminal residue" evidence="4">
    <location>
        <position position="1710"/>
    </location>
</feature>
<organism evidence="4">
    <name type="scientific">Clastoptera arizonana</name>
    <name type="common">Arizona spittle bug</name>
    <dbReference type="NCBI Taxonomy" id="38151"/>
    <lineage>
        <taxon>Eukaryota</taxon>
        <taxon>Metazoa</taxon>
        <taxon>Ecdysozoa</taxon>
        <taxon>Arthropoda</taxon>
        <taxon>Hexapoda</taxon>
        <taxon>Insecta</taxon>
        <taxon>Pterygota</taxon>
        <taxon>Neoptera</taxon>
        <taxon>Paraneoptera</taxon>
        <taxon>Hemiptera</taxon>
        <taxon>Auchenorrhyncha</taxon>
        <taxon>Cercopoidea</taxon>
        <taxon>Clastopteridae</taxon>
        <taxon>Clastoptera</taxon>
    </lineage>
</organism>
<dbReference type="Gene3D" id="3.40.50.300">
    <property type="entry name" value="P-loop containing nucleotide triphosphate hydrolases"/>
    <property type="match status" value="2"/>
</dbReference>
<dbReference type="EMBL" id="GEDC01016251">
    <property type="protein sequence ID" value="JAS21047.1"/>
    <property type="molecule type" value="Transcribed_RNA"/>
</dbReference>
<dbReference type="GO" id="GO:0019205">
    <property type="term" value="F:nucleobase-containing compound kinase activity"/>
    <property type="evidence" value="ECO:0007669"/>
    <property type="project" value="InterPro"/>
</dbReference>
<evidence type="ECO:0000256" key="3">
    <source>
        <dbReference type="ARBA" id="ARBA00022777"/>
    </source>
</evidence>
<keyword evidence="1" id="KW-0808">Transferase</keyword>